<keyword evidence="3" id="KW-0238">DNA-binding</keyword>
<feature type="domain" description="HTH lysR-type" evidence="5">
    <location>
        <begin position="3"/>
        <end position="60"/>
    </location>
</feature>
<evidence type="ECO:0000256" key="3">
    <source>
        <dbReference type="ARBA" id="ARBA00023125"/>
    </source>
</evidence>
<dbReference type="Gene3D" id="1.10.10.10">
    <property type="entry name" value="Winged helix-like DNA-binding domain superfamily/Winged helix DNA-binding domain"/>
    <property type="match status" value="1"/>
</dbReference>
<dbReference type="PANTHER" id="PTHR30126:SF39">
    <property type="entry name" value="HTH-TYPE TRANSCRIPTIONAL REGULATOR CYSL"/>
    <property type="match status" value="1"/>
</dbReference>
<dbReference type="InterPro" id="IPR005119">
    <property type="entry name" value="LysR_subst-bd"/>
</dbReference>
<dbReference type="Gene3D" id="3.40.190.290">
    <property type="match status" value="1"/>
</dbReference>
<dbReference type="Proteomes" id="UP000266206">
    <property type="component" value="Unassembled WGS sequence"/>
</dbReference>
<proteinExistence type="inferred from homology"/>
<keyword evidence="4" id="KW-0804">Transcription</keyword>
<dbReference type="PANTHER" id="PTHR30126">
    <property type="entry name" value="HTH-TYPE TRANSCRIPTIONAL REGULATOR"/>
    <property type="match status" value="1"/>
</dbReference>
<comment type="caution">
    <text evidence="6">The sequence shown here is derived from an EMBL/GenBank/DDBJ whole genome shotgun (WGS) entry which is preliminary data.</text>
</comment>
<gene>
    <name evidence="6" type="ORF">CJP73_06540</name>
</gene>
<name>A0A3A1YUJ5_9BURK</name>
<reference evidence="6 7" key="1">
    <citation type="submission" date="2017-08" db="EMBL/GenBank/DDBJ databases">
        <title>Pusillimonas indicus sp. nov., a member of the family Alcaligenaceae isolated from surface seawater.</title>
        <authorList>
            <person name="Li J."/>
        </authorList>
    </citation>
    <scope>NUCLEOTIDE SEQUENCE [LARGE SCALE GENOMIC DNA]</scope>
    <source>
        <strain evidence="6 7">L52-1-41</strain>
    </source>
</reference>
<dbReference type="PRINTS" id="PR00039">
    <property type="entry name" value="HTHLYSR"/>
</dbReference>
<comment type="similarity">
    <text evidence="1">Belongs to the LysR transcriptional regulatory family.</text>
</comment>
<dbReference type="Pfam" id="PF03466">
    <property type="entry name" value="LysR_substrate"/>
    <property type="match status" value="1"/>
</dbReference>
<keyword evidence="2" id="KW-0805">Transcription regulation</keyword>
<dbReference type="AlphaFoldDB" id="A0A3A1YUJ5"/>
<evidence type="ECO:0000256" key="1">
    <source>
        <dbReference type="ARBA" id="ARBA00009437"/>
    </source>
</evidence>
<evidence type="ECO:0000313" key="7">
    <source>
        <dbReference type="Proteomes" id="UP000266206"/>
    </source>
</evidence>
<dbReference type="InterPro" id="IPR000847">
    <property type="entry name" value="LysR_HTH_N"/>
</dbReference>
<evidence type="ECO:0000256" key="2">
    <source>
        <dbReference type="ARBA" id="ARBA00023015"/>
    </source>
</evidence>
<dbReference type="RefSeq" id="WP_119515884.1">
    <property type="nucleotide sequence ID" value="NZ_NQYH01000004.1"/>
</dbReference>
<dbReference type="GO" id="GO:0003700">
    <property type="term" value="F:DNA-binding transcription factor activity"/>
    <property type="evidence" value="ECO:0007669"/>
    <property type="project" value="InterPro"/>
</dbReference>
<dbReference type="GO" id="GO:0000976">
    <property type="term" value="F:transcription cis-regulatory region binding"/>
    <property type="evidence" value="ECO:0007669"/>
    <property type="project" value="TreeGrafter"/>
</dbReference>
<dbReference type="InterPro" id="IPR036388">
    <property type="entry name" value="WH-like_DNA-bd_sf"/>
</dbReference>
<evidence type="ECO:0000259" key="5">
    <source>
        <dbReference type="PROSITE" id="PS50931"/>
    </source>
</evidence>
<dbReference type="SUPFAM" id="SSF53850">
    <property type="entry name" value="Periplasmic binding protein-like II"/>
    <property type="match status" value="1"/>
</dbReference>
<protein>
    <recommendedName>
        <fullName evidence="5">HTH lysR-type domain-containing protein</fullName>
    </recommendedName>
</protein>
<evidence type="ECO:0000313" key="6">
    <source>
        <dbReference type="EMBL" id="RIY41191.1"/>
    </source>
</evidence>
<dbReference type="PROSITE" id="PS50931">
    <property type="entry name" value="HTH_LYSR"/>
    <property type="match status" value="1"/>
</dbReference>
<sequence length="309" mass="34041">MKLNLHLTRIFFTVVRENSFSKAAKVLFVSQPAVSKAVRELESQLGLDLLERAAGGQSKTGRLRLTDSGRALYARAHEIFALEQLAINDLEEHLSASQGRLTIGASTTVASYWLPPLLACYREGHEEVALRVVVGNTESICHDLKEYRIDLAIIEGTTEDPLILAKDVLSEKLNLIAPMRFQLSSNQDDAMTQLNRAVWLVRERGSGTRTVTESLLRANDIVPSKIIEFGSNEGIARAVSHGLGISMLPNVVTKELAELGRVKVMAPAFLPAFQRKLKLLTRVNSTLSPVAEDFARQIISALPEKQSAF</sequence>
<dbReference type="SUPFAM" id="SSF46785">
    <property type="entry name" value="Winged helix' DNA-binding domain"/>
    <property type="match status" value="1"/>
</dbReference>
<organism evidence="6 7">
    <name type="scientific">Neopusillimonas maritima</name>
    <dbReference type="NCBI Taxonomy" id="2026239"/>
    <lineage>
        <taxon>Bacteria</taxon>
        <taxon>Pseudomonadati</taxon>
        <taxon>Pseudomonadota</taxon>
        <taxon>Betaproteobacteria</taxon>
        <taxon>Burkholderiales</taxon>
        <taxon>Alcaligenaceae</taxon>
        <taxon>Neopusillimonas</taxon>
    </lineage>
</organism>
<evidence type="ECO:0000256" key="4">
    <source>
        <dbReference type="ARBA" id="ARBA00023163"/>
    </source>
</evidence>
<dbReference type="OrthoDB" id="9785974at2"/>
<accession>A0A3A1YUJ5</accession>
<dbReference type="EMBL" id="NQYH01000004">
    <property type="protein sequence ID" value="RIY41191.1"/>
    <property type="molecule type" value="Genomic_DNA"/>
</dbReference>
<dbReference type="InterPro" id="IPR036390">
    <property type="entry name" value="WH_DNA-bd_sf"/>
</dbReference>
<dbReference type="Pfam" id="PF00126">
    <property type="entry name" value="HTH_1"/>
    <property type="match status" value="1"/>
</dbReference>